<feature type="compositionally biased region" description="Acidic residues" evidence="11">
    <location>
        <begin position="889"/>
        <end position="899"/>
    </location>
</feature>
<feature type="transmembrane region" description="Helical" evidence="12">
    <location>
        <begin position="834"/>
        <end position="855"/>
    </location>
</feature>
<comment type="subcellular location">
    <subcellularLocation>
        <location evidence="2">Cytoplasm</location>
    </subcellularLocation>
    <subcellularLocation>
        <location evidence="1">Membrane</location>
    </subcellularLocation>
</comment>
<evidence type="ECO:0000313" key="18">
    <source>
        <dbReference type="EMBL" id="RMX51509.1"/>
    </source>
</evidence>
<dbReference type="SUPFAM" id="SSF57889">
    <property type="entry name" value="Cysteine-rich domain"/>
    <property type="match status" value="1"/>
</dbReference>
<dbReference type="SMART" id="SM00325">
    <property type="entry name" value="RhoGEF"/>
    <property type="match status" value="1"/>
</dbReference>
<dbReference type="InterPro" id="IPR001478">
    <property type="entry name" value="PDZ"/>
</dbReference>
<name>A0A3M6UD71_POCDA</name>
<feature type="transmembrane region" description="Helical" evidence="12">
    <location>
        <begin position="803"/>
        <end position="822"/>
    </location>
</feature>
<keyword evidence="9" id="KW-0175">Coiled coil</keyword>
<feature type="compositionally biased region" description="Acidic residues" evidence="11">
    <location>
        <begin position="1325"/>
        <end position="1369"/>
    </location>
</feature>
<organism evidence="18 19">
    <name type="scientific">Pocillopora damicornis</name>
    <name type="common">Cauliflower coral</name>
    <name type="synonym">Millepora damicornis</name>
    <dbReference type="NCBI Taxonomy" id="46731"/>
    <lineage>
        <taxon>Eukaryota</taxon>
        <taxon>Metazoa</taxon>
        <taxon>Cnidaria</taxon>
        <taxon>Anthozoa</taxon>
        <taxon>Hexacorallia</taxon>
        <taxon>Scleractinia</taxon>
        <taxon>Astrocoeniina</taxon>
        <taxon>Pocilloporidae</taxon>
        <taxon>Pocillopora</taxon>
    </lineage>
</organism>
<feature type="compositionally biased region" description="Polar residues" evidence="11">
    <location>
        <begin position="672"/>
        <end position="688"/>
    </location>
</feature>
<feature type="compositionally biased region" description="Basic and acidic residues" evidence="11">
    <location>
        <begin position="1475"/>
        <end position="1484"/>
    </location>
</feature>
<evidence type="ECO:0000259" key="14">
    <source>
        <dbReference type="PROSITE" id="PS50010"/>
    </source>
</evidence>
<dbReference type="PANTHER" id="PTHR45872">
    <property type="entry name" value="RHO GUANINE NUCLEOTIDE EXCHANGE FACTOR 2, ISOFORM D"/>
    <property type="match status" value="1"/>
</dbReference>
<evidence type="ECO:0000256" key="6">
    <source>
        <dbReference type="ARBA" id="ARBA00022658"/>
    </source>
</evidence>
<dbReference type="GO" id="GO:0001664">
    <property type="term" value="F:G protein-coupled receptor binding"/>
    <property type="evidence" value="ECO:0007669"/>
    <property type="project" value="TreeGrafter"/>
</dbReference>
<dbReference type="PROSITE" id="PS50081">
    <property type="entry name" value="ZF_DAG_PE_2"/>
    <property type="match status" value="1"/>
</dbReference>
<feature type="compositionally biased region" description="Low complexity" evidence="11">
    <location>
        <begin position="1737"/>
        <end position="1747"/>
    </location>
</feature>
<feature type="region of interest" description="Disordered" evidence="11">
    <location>
        <begin position="881"/>
        <end position="901"/>
    </location>
</feature>
<dbReference type="SUPFAM" id="SSF48065">
    <property type="entry name" value="DBL homology domain (DH-domain)"/>
    <property type="match status" value="1"/>
</dbReference>
<keyword evidence="4" id="KW-0963">Cytoplasm</keyword>
<dbReference type="InterPro" id="IPR016137">
    <property type="entry name" value="RGS"/>
</dbReference>
<dbReference type="PROSITE" id="PS50010">
    <property type="entry name" value="DH_2"/>
    <property type="match status" value="1"/>
</dbReference>
<dbReference type="Gene3D" id="3.30.60.20">
    <property type="match status" value="1"/>
</dbReference>
<dbReference type="GO" id="GO:0046872">
    <property type="term" value="F:metal ion binding"/>
    <property type="evidence" value="ECO:0007669"/>
    <property type="project" value="UniProtKB-KW"/>
</dbReference>
<evidence type="ECO:0000256" key="8">
    <source>
        <dbReference type="ARBA" id="ARBA00022833"/>
    </source>
</evidence>
<dbReference type="SMART" id="SM00233">
    <property type="entry name" value="PH"/>
    <property type="match status" value="1"/>
</dbReference>
<evidence type="ECO:0008006" key="20">
    <source>
        <dbReference type="Google" id="ProtNLM"/>
    </source>
</evidence>
<dbReference type="GO" id="GO:0007186">
    <property type="term" value="P:G protein-coupled receptor signaling pathway"/>
    <property type="evidence" value="ECO:0007669"/>
    <property type="project" value="TreeGrafter"/>
</dbReference>
<dbReference type="GO" id="GO:0005085">
    <property type="term" value="F:guanyl-nucleotide exchange factor activity"/>
    <property type="evidence" value="ECO:0007669"/>
    <property type="project" value="UniProtKB-KW"/>
</dbReference>
<dbReference type="PROSITE" id="PS50106">
    <property type="entry name" value="PDZ"/>
    <property type="match status" value="1"/>
</dbReference>
<evidence type="ECO:0000256" key="7">
    <source>
        <dbReference type="ARBA" id="ARBA00022723"/>
    </source>
</evidence>
<keyword evidence="5" id="KW-0597">Phosphoprotein</keyword>
<keyword evidence="12" id="KW-1133">Transmembrane helix</keyword>
<feature type="region of interest" description="Disordered" evidence="11">
    <location>
        <begin position="1300"/>
        <end position="1452"/>
    </location>
</feature>
<dbReference type="CDD" id="cd00160">
    <property type="entry name" value="RhoGEF"/>
    <property type="match status" value="1"/>
</dbReference>
<evidence type="ECO:0000256" key="3">
    <source>
        <dbReference type="ARBA" id="ARBA00022468"/>
    </source>
</evidence>
<feature type="domain" description="RGS" evidence="17">
    <location>
        <begin position="391"/>
        <end position="484"/>
    </location>
</feature>
<dbReference type="STRING" id="46731.A0A3M6UD71"/>
<keyword evidence="6" id="KW-0344">Guanine-nucleotide releasing factor</keyword>
<dbReference type="PANTHER" id="PTHR45872:SF2">
    <property type="entry name" value="RHO GUANINE NUCLEOTIDE EXCHANGE FACTOR 2, ISOFORM D"/>
    <property type="match status" value="1"/>
</dbReference>
<proteinExistence type="predicted"/>
<dbReference type="InterPro" id="IPR011993">
    <property type="entry name" value="PH-like_dom_sf"/>
</dbReference>
<dbReference type="InterPro" id="IPR000219">
    <property type="entry name" value="DH_dom"/>
</dbReference>
<dbReference type="Pfam" id="PF00621">
    <property type="entry name" value="RhoGEF"/>
    <property type="match status" value="1"/>
</dbReference>
<feature type="domain" description="DH" evidence="14">
    <location>
        <begin position="924"/>
        <end position="1114"/>
    </location>
</feature>
<dbReference type="EMBL" id="RCHS01001764">
    <property type="protein sequence ID" value="RMX51509.1"/>
    <property type="molecule type" value="Genomic_DNA"/>
</dbReference>
<evidence type="ECO:0000256" key="9">
    <source>
        <dbReference type="ARBA" id="ARBA00023054"/>
    </source>
</evidence>
<keyword evidence="19" id="KW-1185">Reference proteome</keyword>
<feature type="compositionally biased region" description="Basic and acidic residues" evidence="11">
    <location>
        <begin position="1310"/>
        <end position="1324"/>
    </location>
</feature>
<dbReference type="InterPro" id="IPR002219">
    <property type="entry name" value="PKC_DAG/PE"/>
</dbReference>
<feature type="compositionally biased region" description="Low complexity" evidence="11">
    <location>
        <begin position="1692"/>
        <end position="1712"/>
    </location>
</feature>
<feature type="compositionally biased region" description="Polar residues" evidence="11">
    <location>
        <begin position="243"/>
        <end position="255"/>
    </location>
</feature>
<dbReference type="Pfam" id="PF09128">
    <property type="entry name" value="RGS-like"/>
    <property type="match status" value="1"/>
</dbReference>
<keyword evidence="3" id="KW-0343">GTPase activation</keyword>
<protein>
    <recommendedName>
        <fullName evidence="20">Rho guanine nucleotide exchange factor 12</fullName>
    </recommendedName>
</protein>
<keyword evidence="7" id="KW-0479">Metal-binding</keyword>
<dbReference type="Gene3D" id="2.30.42.10">
    <property type="match status" value="1"/>
</dbReference>
<dbReference type="Pfam" id="PF00595">
    <property type="entry name" value="PDZ"/>
    <property type="match status" value="1"/>
</dbReference>
<accession>A0A3M6UD71</accession>
<feature type="compositionally biased region" description="Acidic residues" evidence="11">
    <location>
        <begin position="1442"/>
        <end position="1452"/>
    </location>
</feature>
<feature type="domain" description="Phorbol-ester/DAG-type" evidence="15">
    <location>
        <begin position="610"/>
        <end position="660"/>
    </location>
</feature>
<evidence type="ECO:0000256" key="5">
    <source>
        <dbReference type="ARBA" id="ARBA00022553"/>
    </source>
</evidence>
<feature type="region of interest" description="Disordered" evidence="11">
    <location>
        <begin position="1469"/>
        <end position="1500"/>
    </location>
</feature>
<feature type="region of interest" description="Disordered" evidence="11">
    <location>
        <begin position="1669"/>
        <end position="1747"/>
    </location>
</feature>
<dbReference type="SMART" id="SM00315">
    <property type="entry name" value="RGS"/>
    <property type="match status" value="1"/>
</dbReference>
<dbReference type="PROSITE" id="PS50003">
    <property type="entry name" value="PH_DOMAIN"/>
    <property type="match status" value="1"/>
</dbReference>
<feature type="compositionally biased region" description="Low complexity" evidence="11">
    <location>
        <begin position="308"/>
        <end position="317"/>
    </location>
</feature>
<keyword evidence="10 12" id="KW-0472">Membrane</keyword>
<keyword evidence="12" id="KW-0812">Transmembrane</keyword>
<feature type="compositionally biased region" description="Basic and acidic residues" evidence="11">
    <location>
        <begin position="735"/>
        <end position="745"/>
    </location>
</feature>
<dbReference type="OrthoDB" id="2272012at2759"/>
<evidence type="ECO:0000259" key="15">
    <source>
        <dbReference type="PROSITE" id="PS50081"/>
    </source>
</evidence>
<feature type="domain" description="PH" evidence="13">
    <location>
        <begin position="1156"/>
        <end position="1271"/>
    </location>
</feature>
<dbReference type="InterPro" id="IPR046349">
    <property type="entry name" value="C1-like_sf"/>
</dbReference>
<dbReference type="SUPFAM" id="SSF48097">
    <property type="entry name" value="Regulator of G-protein signaling, RGS"/>
    <property type="match status" value="1"/>
</dbReference>
<dbReference type="CDD" id="cd20832">
    <property type="entry name" value="C1_ARHGEF-like"/>
    <property type="match status" value="1"/>
</dbReference>
<keyword evidence="8" id="KW-0862">Zinc</keyword>
<dbReference type="Gene3D" id="1.10.167.10">
    <property type="entry name" value="Regulator of G-protein Signalling 4, domain 2"/>
    <property type="match status" value="1"/>
</dbReference>
<feature type="compositionally biased region" description="Low complexity" evidence="11">
    <location>
        <begin position="1486"/>
        <end position="1496"/>
    </location>
</feature>
<dbReference type="Pfam" id="PF17838">
    <property type="entry name" value="PH_16"/>
    <property type="match status" value="1"/>
</dbReference>
<dbReference type="Proteomes" id="UP000275408">
    <property type="component" value="Unassembled WGS sequence"/>
</dbReference>
<evidence type="ECO:0000256" key="1">
    <source>
        <dbReference type="ARBA" id="ARBA00004370"/>
    </source>
</evidence>
<evidence type="ECO:0000256" key="12">
    <source>
        <dbReference type="SAM" id="Phobius"/>
    </source>
</evidence>
<evidence type="ECO:0000256" key="2">
    <source>
        <dbReference type="ARBA" id="ARBA00004496"/>
    </source>
</evidence>
<dbReference type="InterPro" id="IPR041020">
    <property type="entry name" value="PH_16"/>
</dbReference>
<dbReference type="InterPro" id="IPR035899">
    <property type="entry name" value="DBL_dom_sf"/>
</dbReference>
<dbReference type="InterPro" id="IPR044926">
    <property type="entry name" value="RGS_subdomain_2"/>
</dbReference>
<feature type="compositionally biased region" description="Low complexity" evidence="11">
    <location>
        <begin position="1770"/>
        <end position="1781"/>
    </location>
</feature>
<dbReference type="SMART" id="SM00109">
    <property type="entry name" value="C1"/>
    <property type="match status" value="1"/>
</dbReference>
<dbReference type="Gene3D" id="2.30.29.30">
    <property type="entry name" value="Pleckstrin-homology domain (PH domain)/Phosphotyrosine-binding domain (PTB)"/>
    <property type="match status" value="1"/>
</dbReference>
<dbReference type="Gene3D" id="1.20.900.10">
    <property type="entry name" value="Dbl homology (DH) domain"/>
    <property type="match status" value="1"/>
</dbReference>
<feature type="compositionally biased region" description="Acidic residues" evidence="11">
    <location>
        <begin position="1394"/>
        <end position="1409"/>
    </location>
</feature>
<dbReference type="SUPFAM" id="SSF50729">
    <property type="entry name" value="PH domain-like"/>
    <property type="match status" value="1"/>
</dbReference>
<evidence type="ECO:0000256" key="10">
    <source>
        <dbReference type="ARBA" id="ARBA00023136"/>
    </source>
</evidence>
<reference evidence="18 19" key="1">
    <citation type="journal article" date="2018" name="Sci. Rep.">
        <title>Comparative analysis of the Pocillopora damicornis genome highlights role of immune system in coral evolution.</title>
        <authorList>
            <person name="Cunning R."/>
            <person name="Bay R.A."/>
            <person name="Gillette P."/>
            <person name="Baker A.C."/>
            <person name="Traylor-Knowles N."/>
        </authorList>
    </citation>
    <scope>NUCLEOTIDE SEQUENCE [LARGE SCALE GENOMIC DNA]</scope>
    <source>
        <strain evidence="18">RSMAS</strain>
        <tissue evidence="18">Whole animal</tissue>
    </source>
</reference>
<evidence type="ECO:0000256" key="11">
    <source>
        <dbReference type="SAM" id="MobiDB-lite"/>
    </source>
</evidence>
<feature type="domain" description="PDZ" evidence="16">
    <location>
        <begin position="1"/>
        <end position="38"/>
    </location>
</feature>
<dbReference type="GO" id="GO:0005096">
    <property type="term" value="F:GTPase activator activity"/>
    <property type="evidence" value="ECO:0007669"/>
    <property type="project" value="UniProtKB-KW"/>
</dbReference>
<feature type="region of interest" description="Disordered" evidence="11">
    <location>
        <begin position="160"/>
        <end position="331"/>
    </location>
</feature>
<evidence type="ECO:0000313" key="19">
    <source>
        <dbReference type="Proteomes" id="UP000275408"/>
    </source>
</evidence>
<gene>
    <name evidence="18" type="ORF">pdam_00014839</name>
</gene>
<comment type="caution">
    <text evidence="18">The sequence shown here is derived from an EMBL/GenBank/DDBJ whole genome shotgun (WGS) entry which is preliminary data.</text>
</comment>
<evidence type="ECO:0000259" key="13">
    <source>
        <dbReference type="PROSITE" id="PS50003"/>
    </source>
</evidence>
<feature type="region of interest" description="Disordered" evidence="11">
    <location>
        <begin position="1770"/>
        <end position="1797"/>
    </location>
</feature>
<evidence type="ECO:0000259" key="16">
    <source>
        <dbReference type="PROSITE" id="PS50106"/>
    </source>
</evidence>
<evidence type="ECO:0000259" key="17">
    <source>
        <dbReference type="PROSITE" id="PS50132"/>
    </source>
</evidence>
<dbReference type="GO" id="GO:0016020">
    <property type="term" value="C:membrane"/>
    <property type="evidence" value="ECO:0007669"/>
    <property type="project" value="UniProtKB-SubCell"/>
</dbReference>
<dbReference type="InterPro" id="IPR001849">
    <property type="entry name" value="PH_domain"/>
</dbReference>
<sequence length="1820" mass="205242">MRGAAHRTGVQVGDKIVKVNGTDVREFNHIEVVNLIKSGSYVALTLLGKPPSHAQADRQHERPPQLPVPRDPVMDERTVTIQRVLDQEKQFYRKTLDEYTRRPTENLQRELAESTTRIKAFEAELHAQRLPVSSKNGPFSAPPGKTVSPTWQQVNRFPARCNSVPSADNTSPPPDHDPNALYDNYPPAVISPGISDSREVPSSPPQPPMRKIPQKGDQFMLTDGPTHVRQHSSPESFFRPAMNGSSSEKSLPVRNNNKKKSFDDGSGLSWKPGYPAAKAHKNPLTASLPKAWKPIGQDNKGLLMDNVSSKSSSSGNSSPPPPPTPTLTEPLEKKLRNDAADIYIDEDEESSYNTIEISKGNDSQNDPIMSMEDEEFASDDEKIDDHGPFNDLEVLKNKAAHMAVFLHYLISNCDPSSLFFWMVTDTYREGTLKEMKKWAYEIYSTFLDERAPLKVDNMDKETVIEPIVSCLRSEEITKDLFQHARTFAEAEIKELLQDFRNKRALGLGSLFGDHQLEDDNMDKGKELQVVEQTLMPHLEEILAELETNTDASQVNRNNAMVSALTTFLRQVGITMKQQGNNANILERYQSFTRKENKPLFKMKSNKKMKGHHFVSTQYTTPTYCNHCGYLLWGAGDQGYQCSTCEYNVHKGSCFETIEECPGTKKKRERKPTTQTGRSPSFANNSRKISQPVGPSPFGGKNWNPENDDENESDTGNTEHNKKKSGSFDEDLISGGRDRGMTADDLSREGFIGSGEEGMLKIKSSTSELFLDKPHLPKVGRSESMKTPREFSNKIMNMRIRKSVAGPVDSVAAVIFLCCGCFEKHGINLPNCMKSLLIWLLFDFSVVWILPQWMYFLKMHCLALCDLFNVTAYKFQGRRARSRSPSFLPPEEEPDPDMEVDAQPTPWQQVIDKKFLRKLKGKEIKRQEFIHELIYTERTHVRNLKVLSKVFYKPMIKMNIMPYTQIHQLFPNLDALIQLHVSLMQSMMARQEESDEVITCIGDVMLDRFDGEPGEQAKEACAQFCNHQKFALEQLKHRQRKDLKLQQFIVHCENDPLCRRLRLQDIISNSYQRLTKYPMLLEGIQKNTPSSHEDGRNIERAIQCTKNLLAYVNQSVKECEDQQRLADFQRKIDRRPLENTNNKLMEEFKNLDLTQKKLVYDGPLTWRINRTKCVDLHVLLLEDLLILLQKQDEKLVLKCLSSTFQAGYLNEKTTHSPIIKLSSVLTRNVATDKRAFFLVSTSSSVGPQIYELVTATVTDRKNWYKYITDAVEAFKIKERGRRNAVSVEGVRQPVSELDLAELPSRRVNNQAKEEPAKEQKPREEDVKAEEEDREKETDADDDFSDPGDDDEEDRTQNQDEDDDEDEETESEAPVTQEEVAVPKINEPTGRQESQLESESEPDSEPETETEVSEKDVKEQVQVQSESPVKIQMATVESSPPSDSETDVLSAEDGEAAGSSLFNRAAVADLTNEESVDERSLLERNRNSVTSESSSSSSNDTLKIRRSIGNISADEQDESVGGHPSRSSAVLLELLRSKDNDLRKILEEKSRLVAELRGANMTMGSATNESHVNGDSVEARDLILAAILQANRLTVAVSDVLNPNIDDMSRGVGHLGYGGIQGDFSPQQQLVSSTSVLNEQLTTLLGVITDRDMVRDRLRCDLQLANSQIQRLKQGRSSSRRTRELPGSQFAVNDDSFSGGFHSDSPRPSSPTSTIDFDSDYARLSETSDYLASEDNMDSGGRSSSMSGFRNRSSLILTNPELAIGTECYDASSGYRSSTASSRHLSRSRDEDTTHWRQGRNLTNNRAYWSDDGAEYESQAQI</sequence>
<dbReference type="InterPro" id="IPR036034">
    <property type="entry name" value="PDZ_sf"/>
</dbReference>
<dbReference type="InterPro" id="IPR036305">
    <property type="entry name" value="RGS_sf"/>
</dbReference>
<feature type="region of interest" description="Disordered" evidence="11">
    <location>
        <begin position="52"/>
        <end position="72"/>
    </location>
</feature>
<feature type="region of interest" description="Disordered" evidence="11">
    <location>
        <begin position="661"/>
        <end position="745"/>
    </location>
</feature>
<dbReference type="SUPFAM" id="SSF50156">
    <property type="entry name" value="PDZ domain-like"/>
    <property type="match status" value="1"/>
</dbReference>
<evidence type="ECO:0000256" key="4">
    <source>
        <dbReference type="ARBA" id="ARBA00022490"/>
    </source>
</evidence>
<dbReference type="GO" id="GO:0005737">
    <property type="term" value="C:cytoplasm"/>
    <property type="evidence" value="ECO:0007669"/>
    <property type="project" value="UniProtKB-SubCell"/>
</dbReference>
<dbReference type="PROSITE" id="PS50132">
    <property type="entry name" value="RGS"/>
    <property type="match status" value="1"/>
</dbReference>
<dbReference type="Pfam" id="PF00130">
    <property type="entry name" value="C1_1"/>
    <property type="match status" value="1"/>
</dbReference>
<dbReference type="InterPro" id="IPR015212">
    <property type="entry name" value="RGS-like_dom"/>
</dbReference>